<keyword evidence="2" id="KW-0442">Lipid degradation</keyword>
<dbReference type="CDD" id="cd07205">
    <property type="entry name" value="Pat_PNPLA6_PNPLA7_NTE1_like"/>
    <property type="match status" value="1"/>
</dbReference>
<proteinExistence type="predicted"/>
<gene>
    <name evidence="5" type="ORF">SDC9_128014</name>
</gene>
<sequence length="288" mass="32133">MAIFGKDFKYYLGYALSGGGARGFAHLGALKVFESYGIKPDIIVGTSAGALAGVFYADGFTPDEISELFKKKEIREFIRFSFPKAGFLKSSGVEKFLKNNLRSHSFEQLKIPFRAVVTDWVRARTVVFSEGRSLVDAVVASCSVPIVFIPKVIGDVPYVDGGLLKNFPVSIIRDECKYVIGVNVSLMTPLSEKTSIKTTAERTFKLMSNSNTLVDRSLCDILVETEEVEKYFMFDLNNIDKIREIGYECASAALGKEKSLGIISRCHRHYQLEEKVKQQISKFKKATL</sequence>
<evidence type="ECO:0000256" key="3">
    <source>
        <dbReference type="ARBA" id="ARBA00023098"/>
    </source>
</evidence>
<evidence type="ECO:0000313" key="5">
    <source>
        <dbReference type="EMBL" id="MPM80963.1"/>
    </source>
</evidence>
<keyword evidence="3" id="KW-0443">Lipid metabolism</keyword>
<dbReference type="InterPro" id="IPR016035">
    <property type="entry name" value="Acyl_Trfase/lysoPLipase"/>
</dbReference>
<dbReference type="Gene3D" id="3.40.1090.10">
    <property type="entry name" value="Cytosolic phospholipase A2 catalytic domain"/>
    <property type="match status" value="2"/>
</dbReference>
<dbReference type="PANTHER" id="PTHR14226">
    <property type="entry name" value="NEUROPATHY TARGET ESTERASE/SWISS CHEESE D.MELANOGASTER"/>
    <property type="match status" value="1"/>
</dbReference>
<keyword evidence="1" id="KW-0378">Hydrolase</keyword>
<evidence type="ECO:0000259" key="4">
    <source>
        <dbReference type="PROSITE" id="PS51635"/>
    </source>
</evidence>
<evidence type="ECO:0000256" key="2">
    <source>
        <dbReference type="ARBA" id="ARBA00022963"/>
    </source>
</evidence>
<comment type="caution">
    <text evidence="5">The sequence shown here is derived from an EMBL/GenBank/DDBJ whole genome shotgun (WGS) entry which is preliminary data.</text>
</comment>
<dbReference type="AlphaFoldDB" id="A0A645CVQ2"/>
<protein>
    <recommendedName>
        <fullName evidence="4">PNPLA domain-containing protein</fullName>
    </recommendedName>
</protein>
<organism evidence="5">
    <name type="scientific">bioreactor metagenome</name>
    <dbReference type="NCBI Taxonomy" id="1076179"/>
    <lineage>
        <taxon>unclassified sequences</taxon>
        <taxon>metagenomes</taxon>
        <taxon>ecological metagenomes</taxon>
    </lineage>
</organism>
<dbReference type="SUPFAM" id="SSF52151">
    <property type="entry name" value="FabD/lysophospholipase-like"/>
    <property type="match status" value="1"/>
</dbReference>
<dbReference type="PANTHER" id="PTHR14226:SF29">
    <property type="entry name" value="NEUROPATHY TARGET ESTERASE SWS"/>
    <property type="match status" value="1"/>
</dbReference>
<accession>A0A645CVQ2</accession>
<dbReference type="GO" id="GO:0016787">
    <property type="term" value="F:hydrolase activity"/>
    <property type="evidence" value="ECO:0007669"/>
    <property type="project" value="UniProtKB-KW"/>
</dbReference>
<dbReference type="EMBL" id="VSSQ01030431">
    <property type="protein sequence ID" value="MPM80963.1"/>
    <property type="molecule type" value="Genomic_DNA"/>
</dbReference>
<dbReference type="GO" id="GO:0016042">
    <property type="term" value="P:lipid catabolic process"/>
    <property type="evidence" value="ECO:0007669"/>
    <property type="project" value="UniProtKB-KW"/>
</dbReference>
<dbReference type="InterPro" id="IPR050301">
    <property type="entry name" value="NTE"/>
</dbReference>
<evidence type="ECO:0000256" key="1">
    <source>
        <dbReference type="ARBA" id="ARBA00022801"/>
    </source>
</evidence>
<dbReference type="PROSITE" id="PS51635">
    <property type="entry name" value="PNPLA"/>
    <property type="match status" value="1"/>
</dbReference>
<name>A0A645CVQ2_9ZZZZ</name>
<dbReference type="Pfam" id="PF01734">
    <property type="entry name" value="Patatin"/>
    <property type="match status" value="1"/>
</dbReference>
<dbReference type="InterPro" id="IPR002641">
    <property type="entry name" value="PNPLA_dom"/>
</dbReference>
<reference evidence="5" key="1">
    <citation type="submission" date="2019-08" db="EMBL/GenBank/DDBJ databases">
        <authorList>
            <person name="Kucharzyk K."/>
            <person name="Murdoch R.W."/>
            <person name="Higgins S."/>
            <person name="Loffler F."/>
        </authorList>
    </citation>
    <scope>NUCLEOTIDE SEQUENCE</scope>
</reference>
<feature type="domain" description="PNPLA" evidence="4">
    <location>
        <begin position="14"/>
        <end position="173"/>
    </location>
</feature>